<feature type="chain" id="PRO_5046575454" evidence="2">
    <location>
        <begin position="20"/>
        <end position="179"/>
    </location>
</feature>
<evidence type="ECO:0000256" key="1">
    <source>
        <dbReference type="SAM" id="MobiDB-lite"/>
    </source>
</evidence>
<feature type="region of interest" description="Disordered" evidence="1">
    <location>
        <begin position="123"/>
        <end position="179"/>
    </location>
</feature>
<evidence type="ECO:0000313" key="3">
    <source>
        <dbReference type="EMBL" id="KAH7060670.1"/>
    </source>
</evidence>
<proteinExistence type="predicted"/>
<comment type="caution">
    <text evidence="3">The sequence shown here is derived from an EMBL/GenBank/DDBJ whole genome shotgun (WGS) entry which is preliminary data.</text>
</comment>
<feature type="signal peptide" evidence="2">
    <location>
        <begin position="1"/>
        <end position="19"/>
    </location>
</feature>
<evidence type="ECO:0000256" key="2">
    <source>
        <dbReference type="SAM" id="SignalP"/>
    </source>
</evidence>
<organism evidence="3 4">
    <name type="scientific">Macrophomina phaseolina</name>
    <dbReference type="NCBI Taxonomy" id="35725"/>
    <lineage>
        <taxon>Eukaryota</taxon>
        <taxon>Fungi</taxon>
        <taxon>Dikarya</taxon>
        <taxon>Ascomycota</taxon>
        <taxon>Pezizomycotina</taxon>
        <taxon>Dothideomycetes</taxon>
        <taxon>Dothideomycetes incertae sedis</taxon>
        <taxon>Botryosphaeriales</taxon>
        <taxon>Botryosphaeriaceae</taxon>
        <taxon>Macrophomina</taxon>
    </lineage>
</organism>
<protein>
    <submittedName>
        <fullName evidence="3">Uncharacterized protein</fullName>
    </submittedName>
</protein>
<dbReference type="Proteomes" id="UP000774617">
    <property type="component" value="Unassembled WGS sequence"/>
</dbReference>
<dbReference type="Gene3D" id="3.40.50.720">
    <property type="entry name" value="NAD(P)-binding Rossmann-like Domain"/>
    <property type="match status" value="1"/>
</dbReference>
<keyword evidence="2" id="KW-0732">Signal</keyword>
<name>A0ABQ8GLZ6_9PEZI</name>
<evidence type="ECO:0000313" key="4">
    <source>
        <dbReference type="Proteomes" id="UP000774617"/>
    </source>
</evidence>
<reference evidence="3 4" key="1">
    <citation type="journal article" date="2021" name="Nat. Commun.">
        <title>Genetic determinants of endophytism in the Arabidopsis root mycobiome.</title>
        <authorList>
            <person name="Mesny F."/>
            <person name="Miyauchi S."/>
            <person name="Thiergart T."/>
            <person name="Pickel B."/>
            <person name="Atanasova L."/>
            <person name="Karlsson M."/>
            <person name="Huettel B."/>
            <person name="Barry K.W."/>
            <person name="Haridas S."/>
            <person name="Chen C."/>
            <person name="Bauer D."/>
            <person name="Andreopoulos W."/>
            <person name="Pangilinan J."/>
            <person name="LaButti K."/>
            <person name="Riley R."/>
            <person name="Lipzen A."/>
            <person name="Clum A."/>
            <person name="Drula E."/>
            <person name="Henrissat B."/>
            <person name="Kohler A."/>
            <person name="Grigoriev I.V."/>
            <person name="Martin F.M."/>
            <person name="Hacquard S."/>
        </authorList>
    </citation>
    <scope>NUCLEOTIDE SEQUENCE [LARGE SCALE GENOMIC DNA]</scope>
    <source>
        <strain evidence="3 4">MPI-SDFR-AT-0080</strain>
    </source>
</reference>
<sequence length="179" mass="18569">MCLSLLAAGLSFLIPTSSPSSSSTRQARAPTQAGVEALMRVWAGELGDAYGIPVNAVKPTRTCIAQRAGARESYGGRKRRVGDGGCGVHDRRDAFLLICSGLAAQQWVDVRRGGVGVVSGSRHPPLRSAVRPASGRVGRPGGRSNTINLRQGHTDWAVGSSASEIPQGPLGALETADSL</sequence>
<keyword evidence="4" id="KW-1185">Reference proteome</keyword>
<dbReference type="EMBL" id="JAGTJR010000005">
    <property type="protein sequence ID" value="KAH7060670.1"/>
    <property type="molecule type" value="Genomic_DNA"/>
</dbReference>
<accession>A0ABQ8GLZ6</accession>
<gene>
    <name evidence="3" type="ORF">B0J12DRAFT_340623</name>
</gene>